<name>A0A399FZ27_9ACTN</name>
<evidence type="ECO:0000313" key="9">
    <source>
        <dbReference type="Proteomes" id="UP000265719"/>
    </source>
</evidence>
<dbReference type="SMART" id="SM00487">
    <property type="entry name" value="DEXDc"/>
    <property type="match status" value="1"/>
</dbReference>
<dbReference type="AlphaFoldDB" id="A0A399FZ27"/>
<evidence type="ECO:0000256" key="1">
    <source>
        <dbReference type="ARBA" id="ARBA00005446"/>
    </source>
</evidence>
<keyword evidence="8" id="KW-0347">Helicase</keyword>
<dbReference type="PROSITE" id="PS51194">
    <property type="entry name" value="HELICASE_CTER"/>
    <property type="match status" value="1"/>
</dbReference>
<dbReference type="EMBL" id="CP063196">
    <property type="protein sequence ID" value="UOE21079.1"/>
    <property type="molecule type" value="Genomic_DNA"/>
</dbReference>
<dbReference type="InterPro" id="IPR011545">
    <property type="entry name" value="DEAD/DEAH_box_helicase_dom"/>
</dbReference>
<sequence length="860" mass="95831">MTSDQWTQAQQLFSTWTEGHIIDIPAAGTVRRLRDALNGLRSGATGWRDIAALTRQVLLEAQVRGNDSPLNVPRHPLFPTQEQWLQAHCGVTYGTDEHTLRVWGQPWVPGSLEGSAAEAAESDLRQVYLGLDSPQRRSLTERPGDPFWSATLGEEFQHYLSAGQQQTARSVALAPPGSTTIVCLPTGHGKTFVALAAALLDDRSGVSVIVVPTVVLAIDLERRIRVLAEKRGCPSPTGRYAYTGDLPAEVKERLTSDIRSGRQRVVLAAPEAVTHGLKRPLADAARAGLFRYFVLDEAHLVDQWGNDFRPDFQSIAGLRHSWVSNAPEGRAPRTVAMSATLTDQQITTLRTLFGSPGPVEVIWAKQVRSEPSYYIDQFTNEEERTAAVLKAATLLPRPLVLYVSKRKAAEDWVARLHNAGMHRVARVTGTSSGEQRRDALQGWSGRFSEQDMPTRFDIVVGTSAFGLGVDLPDVRTVVHSCLPETVDRYYQEVGRGGRDGSPSLAYMATAPADIATAESLSQGSIISDEKAWPRWQGMFHSRTEDGAVFHLNLDALPIHLSSGYGRSKRWNIHTLNLMAQAGLIELRESTEPQRGQDEPEASWQRRLQEYYEQSDSRMDVVLVDGRTNEHDYFTARINETRARILDSQRAALEQLHKALRGDRCIGDVFAEYYTVDDHITAPACRGCPHCRRGGPTSDLGFYQKGWEPNPSVVLWSKSHADPLSAFRPPDQACLSIWWDTEEERELLPELLVQLCRRGMPFLGGPGADEATVRRVQRDALPYPVVYDSDQSLVFTHPAPVIWVEDTDHETLTFEAAARFHSPDVLYLLHPRQLRHPERPDQLLADLHTASIPLRTAWKAL</sequence>
<dbReference type="EC" id="5.6.2.4" evidence="7"/>
<evidence type="ECO:0000256" key="7">
    <source>
        <dbReference type="ARBA" id="ARBA00034808"/>
    </source>
</evidence>
<accession>A0A399FZ27</accession>
<evidence type="ECO:0000313" key="8">
    <source>
        <dbReference type="EMBL" id="UOE21079.1"/>
    </source>
</evidence>
<dbReference type="OrthoDB" id="9760034at2"/>
<keyword evidence="2" id="KW-0547">Nucleotide-binding</keyword>
<dbReference type="InterPro" id="IPR027417">
    <property type="entry name" value="P-loop_NTPase"/>
</dbReference>
<proteinExistence type="inferred from homology"/>
<comment type="similarity">
    <text evidence="1">Belongs to the helicase family. RecQ subfamily.</text>
</comment>
<keyword evidence="3" id="KW-0067">ATP-binding</keyword>
<dbReference type="GO" id="GO:0003677">
    <property type="term" value="F:DNA binding"/>
    <property type="evidence" value="ECO:0007669"/>
    <property type="project" value="UniProtKB-KW"/>
</dbReference>
<gene>
    <name evidence="8" type="ORF">NI17_008005</name>
</gene>
<dbReference type="PANTHER" id="PTHR13710">
    <property type="entry name" value="DNA HELICASE RECQ FAMILY MEMBER"/>
    <property type="match status" value="1"/>
</dbReference>
<evidence type="ECO:0000256" key="3">
    <source>
        <dbReference type="ARBA" id="ARBA00022840"/>
    </source>
</evidence>
<dbReference type="GO" id="GO:0005524">
    <property type="term" value="F:ATP binding"/>
    <property type="evidence" value="ECO:0007669"/>
    <property type="project" value="UniProtKB-KW"/>
</dbReference>
<dbReference type="InterPro" id="IPR001650">
    <property type="entry name" value="Helicase_C-like"/>
</dbReference>
<organism evidence="8 9">
    <name type="scientific">Thermobifida halotolerans</name>
    <dbReference type="NCBI Taxonomy" id="483545"/>
    <lineage>
        <taxon>Bacteria</taxon>
        <taxon>Bacillati</taxon>
        <taxon>Actinomycetota</taxon>
        <taxon>Actinomycetes</taxon>
        <taxon>Streptosporangiales</taxon>
        <taxon>Nocardiopsidaceae</taxon>
        <taxon>Thermobifida</taxon>
    </lineage>
</organism>
<dbReference type="PROSITE" id="PS51192">
    <property type="entry name" value="HELICASE_ATP_BIND_1"/>
    <property type="match status" value="1"/>
</dbReference>
<dbReference type="Proteomes" id="UP000265719">
    <property type="component" value="Chromosome"/>
</dbReference>
<dbReference type="SUPFAM" id="SSF52540">
    <property type="entry name" value="P-loop containing nucleoside triphosphate hydrolases"/>
    <property type="match status" value="1"/>
</dbReference>
<dbReference type="RefSeq" id="WP_068690544.1">
    <property type="nucleotide sequence ID" value="NZ_CP063196.1"/>
</dbReference>
<keyword evidence="8" id="KW-0378">Hydrolase</keyword>
<evidence type="ECO:0000256" key="6">
    <source>
        <dbReference type="ARBA" id="ARBA00034617"/>
    </source>
</evidence>
<dbReference type="InterPro" id="IPR014001">
    <property type="entry name" value="Helicase_ATP-bd"/>
</dbReference>
<evidence type="ECO:0000256" key="5">
    <source>
        <dbReference type="ARBA" id="ARBA00023235"/>
    </source>
</evidence>
<dbReference type="PANTHER" id="PTHR13710:SF105">
    <property type="entry name" value="ATP-DEPENDENT DNA HELICASE Q1"/>
    <property type="match status" value="1"/>
</dbReference>
<dbReference type="Pfam" id="PF00271">
    <property type="entry name" value="Helicase_C"/>
    <property type="match status" value="1"/>
</dbReference>
<dbReference type="Pfam" id="PF00270">
    <property type="entry name" value="DEAD"/>
    <property type="match status" value="1"/>
</dbReference>
<comment type="catalytic activity">
    <reaction evidence="6">
        <text>Couples ATP hydrolysis with the unwinding of duplex DNA by translocating in the 3'-5' direction.</text>
        <dbReference type="EC" id="5.6.2.4"/>
    </reaction>
</comment>
<keyword evidence="4" id="KW-0238">DNA-binding</keyword>
<dbReference type="NCBIfam" id="NF041063">
    <property type="entry name" value="DpdF"/>
    <property type="match status" value="1"/>
</dbReference>
<dbReference type="SMART" id="SM00490">
    <property type="entry name" value="HELICc"/>
    <property type="match status" value="1"/>
</dbReference>
<dbReference type="GO" id="GO:0043138">
    <property type="term" value="F:3'-5' DNA helicase activity"/>
    <property type="evidence" value="ECO:0007669"/>
    <property type="project" value="UniProtKB-EC"/>
</dbReference>
<dbReference type="GO" id="GO:0005737">
    <property type="term" value="C:cytoplasm"/>
    <property type="evidence" value="ECO:0007669"/>
    <property type="project" value="TreeGrafter"/>
</dbReference>
<dbReference type="KEGG" id="thao:NI17_008005"/>
<keyword evidence="5" id="KW-0413">Isomerase</keyword>
<dbReference type="GO" id="GO:0005694">
    <property type="term" value="C:chromosome"/>
    <property type="evidence" value="ECO:0007669"/>
    <property type="project" value="TreeGrafter"/>
</dbReference>
<evidence type="ECO:0000256" key="4">
    <source>
        <dbReference type="ARBA" id="ARBA00023125"/>
    </source>
</evidence>
<dbReference type="GO" id="GO:0009378">
    <property type="term" value="F:four-way junction helicase activity"/>
    <property type="evidence" value="ECO:0007669"/>
    <property type="project" value="TreeGrafter"/>
</dbReference>
<keyword evidence="9" id="KW-1185">Reference proteome</keyword>
<protein>
    <recommendedName>
        <fullName evidence="7">DNA 3'-5' helicase</fullName>
        <ecNumber evidence="7">5.6.2.4</ecNumber>
    </recommendedName>
</protein>
<reference evidence="8" key="1">
    <citation type="submission" date="2020-10" db="EMBL/GenBank/DDBJ databases">
        <title>De novo genome project of the cellulose decomposer Thermobifida halotolerans type strain.</title>
        <authorList>
            <person name="Nagy I."/>
            <person name="Horvath B."/>
            <person name="Kukolya J."/>
            <person name="Nagy I."/>
            <person name="Orsini M."/>
        </authorList>
    </citation>
    <scope>NUCLEOTIDE SEQUENCE</scope>
    <source>
        <strain evidence="8">DSM 44931</strain>
    </source>
</reference>
<dbReference type="Gene3D" id="3.40.50.300">
    <property type="entry name" value="P-loop containing nucleotide triphosphate hydrolases"/>
    <property type="match status" value="2"/>
</dbReference>
<evidence type="ECO:0000256" key="2">
    <source>
        <dbReference type="ARBA" id="ARBA00022741"/>
    </source>
</evidence>
<dbReference type="GO" id="GO:0000724">
    <property type="term" value="P:double-strand break repair via homologous recombination"/>
    <property type="evidence" value="ECO:0007669"/>
    <property type="project" value="TreeGrafter"/>
</dbReference>